<organism evidence="1 2">
    <name type="scientific">Peronosclerospora sorghi</name>
    <dbReference type="NCBI Taxonomy" id="230839"/>
    <lineage>
        <taxon>Eukaryota</taxon>
        <taxon>Sar</taxon>
        <taxon>Stramenopiles</taxon>
        <taxon>Oomycota</taxon>
        <taxon>Peronosporomycetes</taxon>
        <taxon>Peronosporales</taxon>
        <taxon>Peronosporaceae</taxon>
        <taxon>Peronosclerospora</taxon>
    </lineage>
</organism>
<dbReference type="EMBL" id="CM047580">
    <property type="protein sequence ID" value="KAI9920930.1"/>
    <property type="molecule type" value="Genomic_DNA"/>
</dbReference>
<evidence type="ECO:0000313" key="2">
    <source>
        <dbReference type="Proteomes" id="UP001163321"/>
    </source>
</evidence>
<protein>
    <submittedName>
        <fullName evidence="1">Uncharacterized protein</fullName>
    </submittedName>
</protein>
<gene>
    <name evidence="1" type="ORF">PsorP6_002613</name>
</gene>
<proteinExistence type="predicted"/>
<name>A0ACC0WSB1_9STRA</name>
<accession>A0ACC0WSB1</accession>
<sequence>MMLVFVLVCAVIQCLCLVPFIQRYIYEPTCDACNGDTDDAYPGRITRASRSTRTVDPVLDYLDACIQFSYFMMFTVVRPLLALPAFVNNILEVQGDAFRLRCANRRPMPRRDTSIVELATVLAYANIIGVTVVSTPSRKAT</sequence>
<reference evidence="1 2" key="1">
    <citation type="journal article" date="2022" name="bioRxiv">
        <title>The genome of the oomycete Peronosclerospora sorghi, a cosmopolitan pathogen of maize and sorghum, is inflated with dispersed pseudogenes.</title>
        <authorList>
            <person name="Fletcher K."/>
            <person name="Martin F."/>
            <person name="Isakeit T."/>
            <person name="Cavanaugh K."/>
            <person name="Magill C."/>
            <person name="Michelmore R."/>
        </authorList>
    </citation>
    <scope>NUCLEOTIDE SEQUENCE [LARGE SCALE GENOMIC DNA]</scope>
    <source>
        <strain evidence="1">P6</strain>
    </source>
</reference>
<evidence type="ECO:0000313" key="1">
    <source>
        <dbReference type="EMBL" id="KAI9920930.1"/>
    </source>
</evidence>
<comment type="caution">
    <text evidence="1">The sequence shown here is derived from an EMBL/GenBank/DDBJ whole genome shotgun (WGS) entry which is preliminary data.</text>
</comment>
<keyword evidence="2" id="KW-1185">Reference proteome</keyword>
<dbReference type="Proteomes" id="UP001163321">
    <property type="component" value="Chromosome 1"/>
</dbReference>